<keyword evidence="1" id="KW-0175">Coiled coil</keyword>
<sequence>MKLGLSENEINQILENNGIAKGDMVSAENLRKAISKAIEENNKKIREDIRQVINEDTKKGLRKKGIVPPL</sequence>
<accession>A0A942US82</accession>
<reference evidence="2" key="1">
    <citation type="submission" date="2019-12" db="EMBL/GenBank/DDBJ databases">
        <title>Clostridiaceae gen. nov. sp. nov., isolated from sediment in Xinjiang, China.</title>
        <authorList>
            <person name="Zhang R."/>
        </authorList>
    </citation>
    <scope>NUCLEOTIDE SEQUENCE</scope>
    <source>
        <strain evidence="2">D2Q-11</strain>
    </source>
</reference>
<gene>
    <name evidence="2" type="ORF">GOQ27_06995</name>
</gene>
<dbReference type="Proteomes" id="UP000724672">
    <property type="component" value="Unassembled WGS sequence"/>
</dbReference>
<feature type="coiled-coil region" evidence="1">
    <location>
        <begin position="27"/>
        <end position="55"/>
    </location>
</feature>
<evidence type="ECO:0000313" key="2">
    <source>
        <dbReference type="EMBL" id="MBS4538203.1"/>
    </source>
</evidence>
<evidence type="ECO:0000313" key="3">
    <source>
        <dbReference type="Proteomes" id="UP000724672"/>
    </source>
</evidence>
<dbReference type="AlphaFoldDB" id="A0A942US82"/>
<organism evidence="2 3">
    <name type="scientific">Anaeromonas frigoriresistens</name>
    <dbReference type="NCBI Taxonomy" id="2683708"/>
    <lineage>
        <taxon>Bacteria</taxon>
        <taxon>Bacillati</taxon>
        <taxon>Bacillota</taxon>
        <taxon>Tissierellia</taxon>
        <taxon>Tissierellales</taxon>
        <taxon>Thermohalobacteraceae</taxon>
        <taxon>Anaeromonas</taxon>
    </lineage>
</organism>
<name>A0A942US82_9FIRM</name>
<proteinExistence type="predicted"/>
<protein>
    <submittedName>
        <fullName evidence="2">Uncharacterized protein</fullName>
    </submittedName>
</protein>
<evidence type="ECO:0000256" key="1">
    <source>
        <dbReference type="SAM" id="Coils"/>
    </source>
</evidence>
<keyword evidence="3" id="KW-1185">Reference proteome</keyword>
<dbReference type="RefSeq" id="WP_203366131.1">
    <property type="nucleotide sequence ID" value="NZ_WSFT01000029.1"/>
</dbReference>
<comment type="caution">
    <text evidence="2">The sequence shown here is derived from an EMBL/GenBank/DDBJ whole genome shotgun (WGS) entry which is preliminary data.</text>
</comment>
<dbReference type="EMBL" id="WSFT01000029">
    <property type="protein sequence ID" value="MBS4538203.1"/>
    <property type="molecule type" value="Genomic_DNA"/>
</dbReference>